<dbReference type="PATRIC" id="fig|49338.4.peg.4608"/>
<dbReference type="GO" id="GO:0004540">
    <property type="term" value="F:RNA nuclease activity"/>
    <property type="evidence" value="ECO:0007669"/>
    <property type="project" value="InterPro"/>
</dbReference>
<dbReference type="EMBL" id="LK996017">
    <property type="protein sequence ID" value="CDX04166.1"/>
    <property type="molecule type" value="Genomic_DNA"/>
</dbReference>
<sequence>MSLLSFSCVLYSKGKWKWGDIVLKAIAFIDYENIWTGLFEQGYELTPEILMESIQLYAKQNDYVLSAIYLYANFDREEFWRAQTSFEKIHVYTRHVYGKNNFASTGLRRNAADVELILEAQEILLTRTATFDVFFLLTGDGDFLPLLRKVRAWGKDVKVIGVKGSMHHELQAFSDSGDFFGEFLPQERPQEYEPEKDLEQAISIIAQLQLSMTYIASTKARLALSDHLGVTISQVKELIRYALREGILLEQEYADSSLKIGKTKVYLLNLDHSIVQAVLGSAVEEIRKRYAKLRTH</sequence>
<feature type="domain" description="NYN" evidence="1">
    <location>
        <begin position="28"/>
        <end position="174"/>
    </location>
</feature>
<dbReference type="PANTHER" id="PTHR35811:SF1">
    <property type="entry name" value="HTH OST-TYPE DOMAIN-CONTAINING PROTEIN"/>
    <property type="match status" value="1"/>
</dbReference>
<dbReference type="AlphaFoldDB" id="A0A098B8I4"/>
<accession>A0A098B8I4</accession>
<dbReference type="Pfam" id="PF01936">
    <property type="entry name" value="NYN"/>
    <property type="match status" value="1"/>
</dbReference>
<evidence type="ECO:0000259" key="1">
    <source>
        <dbReference type="Pfam" id="PF01936"/>
    </source>
</evidence>
<evidence type="ECO:0000313" key="2">
    <source>
        <dbReference type="EMBL" id="CDX04166.1"/>
    </source>
</evidence>
<protein>
    <submittedName>
        <fullName evidence="2">NYN domain</fullName>
    </submittedName>
</protein>
<dbReference type="PANTHER" id="PTHR35811">
    <property type="entry name" value="SLR1870 PROTEIN"/>
    <property type="match status" value="1"/>
</dbReference>
<name>A0A098B8I4_DESHA</name>
<organism evidence="2">
    <name type="scientific">Desulfitobacterium hafniense</name>
    <name type="common">Desulfitobacterium frappieri</name>
    <dbReference type="NCBI Taxonomy" id="49338"/>
    <lineage>
        <taxon>Bacteria</taxon>
        <taxon>Bacillati</taxon>
        <taxon>Bacillota</taxon>
        <taxon>Clostridia</taxon>
        <taxon>Eubacteriales</taxon>
        <taxon>Desulfitobacteriaceae</taxon>
        <taxon>Desulfitobacterium</taxon>
    </lineage>
</organism>
<dbReference type="InterPro" id="IPR021139">
    <property type="entry name" value="NYN"/>
</dbReference>
<dbReference type="Gene3D" id="3.40.50.1010">
    <property type="entry name" value="5'-nuclease"/>
    <property type="match status" value="1"/>
</dbReference>
<proteinExistence type="predicted"/>
<gene>
    <name evidence="2" type="ORF">DPCES_4280</name>
</gene>
<reference evidence="2" key="1">
    <citation type="submission" date="2014-07" db="EMBL/GenBank/DDBJ databases">
        <authorList>
            <person name="Hornung V.Bastian."/>
        </authorList>
    </citation>
    <scope>NUCLEOTIDE SEQUENCE</scope>
    <source>
        <strain evidence="2">PCE-S</strain>
    </source>
</reference>